<comment type="caution">
    <text evidence="1">The sequence shown here is derived from an EMBL/GenBank/DDBJ whole genome shotgun (WGS) entry which is preliminary data.</text>
</comment>
<sequence length="118" mass="13591">MKQMKKTELDVLLQTGIITKRKSWALSSQKNVPYMFLHKIIQEFLASLYISMNLIAIEEIMNAIQLVYCDGTSIMDIRQLFIFTCGLCHPAAERISKHIMDVITRDMESKLQGNQARP</sequence>
<gene>
    <name evidence="1" type="ORF">DPMN_052686</name>
</gene>
<evidence type="ECO:0000313" key="1">
    <source>
        <dbReference type="EMBL" id="KAH3726816.1"/>
    </source>
</evidence>
<reference evidence="1" key="2">
    <citation type="submission" date="2020-11" db="EMBL/GenBank/DDBJ databases">
        <authorList>
            <person name="McCartney M.A."/>
            <person name="Auch B."/>
            <person name="Kono T."/>
            <person name="Mallez S."/>
            <person name="Becker A."/>
            <person name="Gohl D.M."/>
            <person name="Silverstein K.A.T."/>
            <person name="Koren S."/>
            <person name="Bechman K.B."/>
            <person name="Herman A."/>
            <person name="Abrahante J.E."/>
            <person name="Garbe J."/>
        </authorList>
    </citation>
    <scope>NUCLEOTIDE SEQUENCE</scope>
    <source>
        <strain evidence="1">Duluth1</strain>
        <tissue evidence="1">Whole animal</tissue>
    </source>
</reference>
<dbReference type="AlphaFoldDB" id="A0A9D4CME6"/>
<reference evidence="1" key="1">
    <citation type="journal article" date="2019" name="bioRxiv">
        <title>The Genome of the Zebra Mussel, Dreissena polymorpha: A Resource for Invasive Species Research.</title>
        <authorList>
            <person name="McCartney M.A."/>
            <person name="Auch B."/>
            <person name="Kono T."/>
            <person name="Mallez S."/>
            <person name="Zhang Y."/>
            <person name="Obille A."/>
            <person name="Becker A."/>
            <person name="Abrahante J.E."/>
            <person name="Garbe J."/>
            <person name="Badalamenti J.P."/>
            <person name="Herman A."/>
            <person name="Mangelson H."/>
            <person name="Liachko I."/>
            <person name="Sullivan S."/>
            <person name="Sone E.D."/>
            <person name="Koren S."/>
            <person name="Silverstein K.A.T."/>
            <person name="Beckman K.B."/>
            <person name="Gohl D.M."/>
        </authorList>
    </citation>
    <scope>NUCLEOTIDE SEQUENCE</scope>
    <source>
        <strain evidence="1">Duluth1</strain>
        <tissue evidence="1">Whole animal</tissue>
    </source>
</reference>
<protein>
    <submittedName>
        <fullName evidence="1">Uncharacterized protein</fullName>
    </submittedName>
</protein>
<dbReference type="Proteomes" id="UP000828390">
    <property type="component" value="Unassembled WGS sequence"/>
</dbReference>
<evidence type="ECO:0000313" key="2">
    <source>
        <dbReference type="Proteomes" id="UP000828390"/>
    </source>
</evidence>
<accession>A0A9D4CME6</accession>
<proteinExistence type="predicted"/>
<keyword evidence="2" id="KW-1185">Reference proteome</keyword>
<dbReference type="EMBL" id="JAIWYP010000012">
    <property type="protein sequence ID" value="KAH3726816.1"/>
    <property type="molecule type" value="Genomic_DNA"/>
</dbReference>
<name>A0A9D4CME6_DREPO</name>
<organism evidence="1 2">
    <name type="scientific">Dreissena polymorpha</name>
    <name type="common">Zebra mussel</name>
    <name type="synonym">Mytilus polymorpha</name>
    <dbReference type="NCBI Taxonomy" id="45954"/>
    <lineage>
        <taxon>Eukaryota</taxon>
        <taxon>Metazoa</taxon>
        <taxon>Spiralia</taxon>
        <taxon>Lophotrochozoa</taxon>
        <taxon>Mollusca</taxon>
        <taxon>Bivalvia</taxon>
        <taxon>Autobranchia</taxon>
        <taxon>Heteroconchia</taxon>
        <taxon>Euheterodonta</taxon>
        <taxon>Imparidentia</taxon>
        <taxon>Neoheterodontei</taxon>
        <taxon>Myida</taxon>
        <taxon>Dreissenoidea</taxon>
        <taxon>Dreissenidae</taxon>
        <taxon>Dreissena</taxon>
    </lineage>
</organism>